<keyword evidence="10" id="KW-1185">Reference proteome</keyword>
<keyword evidence="2" id="KW-0805">Transcription regulation</keyword>
<dbReference type="Gene3D" id="3.30.160.60">
    <property type="entry name" value="Classic Zinc Finger"/>
    <property type="match status" value="1"/>
</dbReference>
<feature type="compositionally biased region" description="Polar residues" evidence="7">
    <location>
        <begin position="116"/>
        <end position="127"/>
    </location>
</feature>
<keyword evidence="4" id="KW-0804">Transcription</keyword>
<dbReference type="OMA" id="RQHDRIS"/>
<feature type="region of interest" description="Disordered" evidence="7">
    <location>
        <begin position="116"/>
        <end position="170"/>
    </location>
</feature>
<dbReference type="SUPFAM" id="SSF57959">
    <property type="entry name" value="Leucine zipper domain"/>
    <property type="match status" value="1"/>
</dbReference>
<proteinExistence type="predicted"/>
<dbReference type="GO" id="GO:0001228">
    <property type="term" value="F:DNA-binding transcription activator activity, RNA polymerase II-specific"/>
    <property type="evidence" value="ECO:0007669"/>
    <property type="project" value="TreeGrafter"/>
</dbReference>
<name>A0A0D8JVW0_COCIM</name>
<dbReference type="GO" id="GO:0005634">
    <property type="term" value="C:nucleus"/>
    <property type="evidence" value="ECO:0007669"/>
    <property type="project" value="UniProtKB-SubCell"/>
</dbReference>
<dbReference type="InterPro" id="IPR004827">
    <property type="entry name" value="bZIP"/>
</dbReference>
<dbReference type="OrthoDB" id="4205768at2759"/>
<dbReference type="Proteomes" id="UP000001261">
    <property type="component" value="Unassembled WGS sequence"/>
</dbReference>
<dbReference type="VEuPathDB" id="FungiDB:CIMG_11452"/>
<feature type="compositionally biased region" description="Low complexity" evidence="7">
    <location>
        <begin position="128"/>
        <end position="138"/>
    </location>
</feature>
<accession>A0A0D8JVW0</accession>
<evidence type="ECO:0000256" key="2">
    <source>
        <dbReference type="ARBA" id="ARBA00023015"/>
    </source>
</evidence>
<dbReference type="Pfam" id="PF07716">
    <property type="entry name" value="bZIP_2"/>
    <property type="match status" value="1"/>
</dbReference>
<dbReference type="RefSeq" id="XP_012213883.1">
    <property type="nucleotide sequence ID" value="XM_012358460.1"/>
</dbReference>
<feature type="coiled-coil region" evidence="6">
    <location>
        <begin position="180"/>
        <end position="221"/>
    </location>
</feature>
<evidence type="ECO:0000256" key="7">
    <source>
        <dbReference type="SAM" id="MobiDB-lite"/>
    </source>
</evidence>
<sequence length="233" mass="25108">MPAWAQFPNVDSGGSLGGQFMPNAEVSGPSVDRSSALKHPAAVADANGLIKSGESYHNFNPKFAVDFQNGYFPNNGPVPSSTSYDYSLSLLSLSCQPQQVKAHQSLSTELPVQTAALSVSSDTPQHNSGSSTSSTTQSPPDCVSRTSSSRRKKPRFDSSDPADAAADRRRRNTLAARRFRQRQHDRISQLEQALEQVAKERDELKVQVAKWEGEATALREMLGKRSGGSSGLG</sequence>
<evidence type="ECO:0000256" key="6">
    <source>
        <dbReference type="SAM" id="Coils"/>
    </source>
</evidence>
<organism evidence="9 10">
    <name type="scientific">Coccidioides immitis (strain RS)</name>
    <name type="common">Valley fever fungus</name>
    <dbReference type="NCBI Taxonomy" id="246410"/>
    <lineage>
        <taxon>Eukaryota</taxon>
        <taxon>Fungi</taxon>
        <taxon>Dikarya</taxon>
        <taxon>Ascomycota</taxon>
        <taxon>Pezizomycotina</taxon>
        <taxon>Eurotiomycetes</taxon>
        <taxon>Eurotiomycetidae</taxon>
        <taxon>Onygenales</taxon>
        <taxon>Onygenaceae</taxon>
        <taxon>Coccidioides</taxon>
    </lineage>
</organism>
<dbReference type="SMART" id="SM00338">
    <property type="entry name" value="BRLZ"/>
    <property type="match status" value="1"/>
</dbReference>
<dbReference type="PANTHER" id="PTHR13044:SF14">
    <property type="entry name" value="CRYPTOCEPHAL, ISOFORM A"/>
    <property type="match status" value="1"/>
</dbReference>
<dbReference type="PANTHER" id="PTHR13044">
    <property type="entry name" value="ACTIVATING TRANSCRIPTION FACTOR ATF 4/5"/>
    <property type="match status" value="1"/>
</dbReference>
<evidence type="ECO:0000256" key="4">
    <source>
        <dbReference type="ARBA" id="ARBA00023163"/>
    </source>
</evidence>
<protein>
    <recommendedName>
        <fullName evidence="8">BZIP domain-containing protein</fullName>
    </recommendedName>
</protein>
<dbReference type="GO" id="GO:0000977">
    <property type="term" value="F:RNA polymerase II transcription regulatory region sequence-specific DNA binding"/>
    <property type="evidence" value="ECO:0007669"/>
    <property type="project" value="TreeGrafter"/>
</dbReference>
<dbReference type="CDD" id="cd12193">
    <property type="entry name" value="bZIP_GCN4"/>
    <property type="match status" value="1"/>
</dbReference>
<dbReference type="AlphaFoldDB" id="A0A0D8JVW0"/>
<reference evidence="10" key="1">
    <citation type="journal article" date="2009" name="Genome Res.">
        <title>Comparative genomic analyses of the human fungal pathogens Coccidioides and their relatives.</title>
        <authorList>
            <person name="Sharpton T.J."/>
            <person name="Stajich J.E."/>
            <person name="Rounsley S.D."/>
            <person name="Gardner M.J."/>
            <person name="Wortman J.R."/>
            <person name="Jordar V.S."/>
            <person name="Maiti R."/>
            <person name="Kodira C.D."/>
            <person name="Neafsey D.E."/>
            <person name="Zeng Q."/>
            <person name="Hung C.-Y."/>
            <person name="McMahan C."/>
            <person name="Muszewska A."/>
            <person name="Grynberg M."/>
            <person name="Mandel M.A."/>
            <person name="Kellner E.M."/>
            <person name="Barker B.M."/>
            <person name="Galgiani J.N."/>
            <person name="Orbach M.J."/>
            <person name="Kirkland T.N."/>
            <person name="Cole G.T."/>
            <person name="Henn M.R."/>
            <person name="Birren B.W."/>
            <person name="Taylor J.W."/>
        </authorList>
    </citation>
    <scope>NUCLEOTIDE SEQUENCE [LARGE SCALE GENOMIC DNA]</scope>
    <source>
        <strain evidence="10">RS</strain>
    </source>
</reference>
<dbReference type="STRING" id="246410.A0A0D8JVW0"/>
<gene>
    <name evidence="9" type="ORF">CIMG_11452</name>
</gene>
<evidence type="ECO:0000259" key="8">
    <source>
        <dbReference type="PROSITE" id="PS50217"/>
    </source>
</evidence>
<evidence type="ECO:0000313" key="9">
    <source>
        <dbReference type="EMBL" id="KJF61081.1"/>
    </source>
</evidence>
<comment type="subcellular location">
    <subcellularLocation>
        <location evidence="1">Nucleus</location>
    </subcellularLocation>
</comment>
<keyword evidence="6" id="KW-0175">Coiled coil</keyword>
<dbReference type="PROSITE" id="PS50217">
    <property type="entry name" value="BZIP"/>
    <property type="match status" value="1"/>
</dbReference>
<dbReference type="InParanoid" id="A0A0D8JVW0"/>
<reference evidence="10" key="2">
    <citation type="journal article" date="2010" name="Genome Res.">
        <title>Population genomic sequencing of Coccidioides fungi reveals recent hybridization and transposon control.</title>
        <authorList>
            <person name="Neafsey D.E."/>
            <person name="Barker B.M."/>
            <person name="Sharpton T.J."/>
            <person name="Stajich J.E."/>
            <person name="Park D.J."/>
            <person name="Whiston E."/>
            <person name="Hung C.-Y."/>
            <person name="McMahan C."/>
            <person name="White J."/>
            <person name="Sykes S."/>
            <person name="Heiman D."/>
            <person name="Young S."/>
            <person name="Zeng Q."/>
            <person name="Abouelleil A."/>
            <person name="Aftuck L."/>
            <person name="Bessette D."/>
            <person name="Brown A."/>
            <person name="FitzGerald M."/>
            <person name="Lui A."/>
            <person name="Macdonald J.P."/>
            <person name="Priest M."/>
            <person name="Orbach M.J."/>
            <person name="Galgiani J.N."/>
            <person name="Kirkland T.N."/>
            <person name="Cole G.T."/>
            <person name="Birren B.W."/>
            <person name="Henn M.R."/>
            <person name="Taylor J.W."/>
            <person name="Rounsley S.D."/>
        </authorList>
    </citation>
    <scope>GENOME REANNOTATION</scope>
    <source>
        <strain evidence="10">RS</strain>
    </source>
</reference>
<evidence type="ECO:0000256" key="5">
    <source>
        <dbReference type="ARBA" id="ARBA00023242"/>
    </source>
</evidence>
<dbReference type="PROSITE" id="PS00036">
    <property type="entry name" value="BZIP_BASIC"/>
    <property type="match status" value="1"/>
</dbReference>
<dbReference type="KEGG" id="cim:CIMG_11452"/>
<dbReference type="GeneID" id="24163716"/>
<evidence type="ECO:0000256" key="1">
    <source>
        <dbReference type="ARBA" id="ARBA00004123"/>
    </source>
</evidence>
<evidence type="ECO:0000256" key="3">
    <source>
        <dbReference type="ARBA" id="ARBA00023125"/>
    </source>
</evidence>
<dbReference type="EMBL" id="GG704914">
    <property type="protein sequence ID" value="KJF61081.1"/>
    <property type="molecule type" value="Genomic_DNA"/>
</dbReference>
<feature type="domain" description="BZIP" evidence="8">
    <location>
        <begin position="168"/>
        <end position="225"/>
    </location>
</feature>
<keyword evidence="5" id="KW-0539">Nucleus</keyword>
<dbReference type="InterPro" id="IPR046347">
    <property type="entry name" value="bZIP_sf"/>
</dbReference>
<keyword evidence="3" id="KW-0238">DNA-binding</keyword>
<evidence type="ECO:0000313" key="10">
    <source>
        <dbReference type="Proteomes" id="UP000001261"/>
    </source>
</evidence>